<comment type="similarity">
    <text evidence="1">Belongs to the protein-tyrosine phosphatase family. Non-receptor class dual specificity subfamily.</text>
</comment>
<organism evidence="9">
    <name type="scientific">Arcella intermedia</name>
    <dbReference type="NCBI Taxonomy" id="1963864"/>
    <lineage>
        <taxon>Eukaryota</taxon>
        <taxon>Amoebozoa</taxon>
        <taxon>Tubulinea</taxon>
        <taxon>Elardia</taxon>
        <taxon>Arcellinida</taxon>
        <taxon>Sphaerothecina</taxon>
        <taxon>Arcellidae</taxon>
        <taxon>Arcella</taxon>
    </lineage>
</organism>
<accession>A0A6B2LME4</accession>
<evidence type="ECO:0000313" key="9">
    <source>
        <dbReference type="EMBL" id="NDV38105.1"/>
    </source>
</evidence>
<dbReference type="CDD" id="cd14498">
    <property type="entry name" value="DSP"/>
    <property type="match status" value="1"/>
</dbReference>
<dbReference type="GO" id="GO:0017017">
    <property type="term" value="F:MAP kinase tyrosine/serine/threonine phosphatase activity"/>
    <property type="evidence" value="ECO:0007669"/>
    <property type="project" value="TreeGrafter"/>
</dbReference>
<dbReference type="PANTHER" id="PTHR10159">
    <property type="entry name" value="DUAL SPECIFICITY PROTEIN PHOSPHATASE"/>
    <property type="match status" value="1"/>
</dbReference>
<dbReference type="GO" id="GO:0033550">
    <property type="term" value="F:MAP kinase tyrosine phosphatase activity"/>
    <property type="evidence" value="ECO:0007669"/>
    <property type="project" value="TreeGrafter"/>
</dbReference>
<keyword evidence="3" id="KW-0378">Hydrolase</keyword>
<evidence type="ECO:0000256" key="1">
    <source>
        <dbReference type="ARBA" id="ARBA00008601"/>
    </source>
</evidence>
<dbReference type="EC" id="3.1.3.48" evidence="2"/>
<dbReference type="AlphaFoldDB" id="A0A6B2LME4"/>
<name>A0A6B2LME4_9EUKA</name>
<proteinExistence type="inferred from homology"/>
<dbReference type="SMART" id="SM00195">
    <property type="entry name" value="DSPc"/>
    <property type="match status" value="1"/>
</dbReference>
<dbReference type="InterPro" id="IPR000340">
    <property type="entry name" value="Dual-sp_phosphatase_cat-dom"/>
</dbReference>
<evidence type="ECO:0000256" key="4">
    <source>
        <dbReference type="ARBA" id="ARBA00022912"/>
    </source>
</evidence>
<feature type="region of interest" description="Disordered" evidence="6">
    <location>
        <begin position="129"/>
        <end position="155"/>
    </location>
</feature>
<feature type="domain" description="Tyrosine-protein phosphatase" evidence="7">
    <location>
        <begin position="1"/>
        <end position="122"/>
    </location>
</feature>
<dbReference type="PROSITE" id="PS50056">
    <property type="entry name" value="TYR_PHOSPHATASE_2"/>
    <property type="match status" value="1"/>
</dbReference>
<dbReference type="EMBL" id="GIBP01009136">
    <property type="protein sequence ID" value="NDV38105.1"/>
    <property type="molecule type" value="Transcribed_RNA"/>
</dbReference>
<dbReference type="InterPro" id="IPR029021">
    <property type="entry name" value="Prot-tyrosine_phosphatase-like"/>
</dbReference>
<comment type="catalytic activity">
    <reaction evidence="5">
        <text>O-phospho-L-seryl-[protein] + H2O = L-seryl-[protein] + phosphate</text>
        <dbReference type="Rhea" id="RHEA:20629"/>
        <dbReference type="Rhea" id="RHEA-COMP:9863"/>
        <dbReference type="Rhea" id="RHEA-COMP:11604"/>
        <dbReference type="ChEBI" id="CHEBI:15377"/>
        <dbReference type="ChEBI" id="CHEBI:29999"/>
        <dbReference type="ChEBI" id="CHEBI:43474"/>
        <dbReference type="ChEBI" id="CHEBI:83421"/>
        <dbReference type="EC" id="3.1.3.16"/>
    </reaction>
</comment>
<keyword evidence="4" id="KW-0904">Protein phosphatase</keyword>
<dbReference type="Pfam" id="PF00782">
    <property type="entry name" value="DSPc"/>
    <property type="match status" value="1"/>
</dbReference>
<reference evidence="9" key="1">
    <citation type="journal article" date="2020" name="J. Eukaryot. Microbiol.">
        <title>De novo Sequencing, Assembly and Annotation of the Transcriptome for the Free-Living Testate Amoeba Arcella intermedia.</title>
        <authorList>
            <person name="Ribeiro G.M."/>
            <person name="Porfirio-Sousa A.L."/>
            <person name="Maurer-Alcala X.X."/>
            <person name="Katz L.A."/>
            <person name="Lahr D.J.G."/>
        </authorList>
    </citation>
    <scope>NUCLEOTIDE SEQUENCE</scope>
</reference>
<dbReference type="PANTHER" id="PTHR10159:SF519">
    <property type="entry name" value="DUAL SPECIFICITY PROTEIN PHOSPHATASE MPK3"/>
    <property type="match status" value="1"/>
</dbReference>
<evidence type="ECO:0000256" key="5">
    <source>
        <dbReference type="ARBA" id="ARBA00047761"/>
    </source>
</evidence>
<dbReference type="GO" id="GO:0004722">
    <property type="term" value="F:protein serine/threonine phosphatase activity"/>
    <property type="evidence" value="ECO:0007669"/>
    <property type="project" value="UniProtKB-EC"/>
</dbReference>
<dbReference type="InterPro" id="IPR000387">
    <property type="entry name" value="Tyr_Pase_dom"/>
</dbReference>
<dbReference type="GO" id="GO:0043409">
    <property type="term" value="P:negative regulation of MAPK cascade"/>
    <property type="evidence" value="ECO:0007669"/>
    <property type="project" value="TreeGrafter"/>
</dbReference>
<dbReference type="SUPFAM" id="SSF52799">
    <property type="entry name" value="(Phosphotyrosine protein) phosphatases II"/>
    <property type="match status" value="1"/>
</dbReference>
<evidence type="ECO:0000256" key="3">
    <source>
        <dbReference type="ARBA" id="ARBA00022801"/>
    </source>
</evidence>
<evidence type="ECO:0000256" key="6">
    <source>
        <dbReference type="SAM" id="MobiDB-lite"/>
    </source>
</evidence>
<evidence type="ECO:0000256" key="2">
    <source>
        <dbReference type="ARBA" id="ARBA00013064"/>
    </source>
</evidence>
<protein>
    <recommendedName>
        <fullName evidence="2">protein-tyrosine-phosphatase</fullName>
        <ecNumber evidence="2">3.1.3.48</ecNumber>
    </recommendedName>
</protein>
<dbReference type="Gene3D" id="3.90.190.10">
    <property type="entry name" value="Protein tyrosine phosphatase superfamily"/>
    <property type="match status" value="1"/>
</dbReference>
<dbReference type="PROSITE" id="PS50054">
    <property type="entry name" value="TYR_PHOSPHATASE_DUAL"/>
    <property type="match status" value="1"/>
</dbReference>
<sequence>MEWLKGCKVKGIVNVTSEIKNFFSEGFEYHKIPIADDPYCKISMYFEDAHEFIEEQRKKGSVLIHCQKGQSRSVTLVYSYLIHHENLSLLEIDNFFQKNAVKTSMNLGFKQQLMLYEKKLRGVQTKDFLDMPPRTRRTPQKYSPERKTANLRKIR</sequence>
<feature type="domain" description="Tyrosine specific protein phosphatases" evidence="8">
    <location>
        <begin position="43"/>
        <end position="92"/>
    </location>
</feature>
<dbReference type="InterPro" id="IPR020422">
    <property type="entry name" value="TYR_PHOSPHATASE_DUAL_dom"/>
</dbReference>
<dbReference type="GO" id="GO:0008330">
    <property type="term" value="F:protein tyrosine/threonine phosphatase activity"/>
    <property type="evidence" value="ECO:0007669"/>
    <property type="project" value="TreeGrafter"/>
</dbReference>
<dbReference type="GO" id="GO:0005737">
    <property type="term" value="C:cytoplasm"/>
    <property type="evidence" value="ECO:0007669"/>
    <property type="project" value="TreeGrafter"/>
</dbReference>
<evidence type="ECO:0000259" key="7">
    <source>
        <dbReference type="PROSITE" id="PS50054"/>
    </source>
</evidence>
<evidence type="ECO:0000259" key="8">
    <source>
        <dbReference type="PROSITE" id="PS50056"/>
    </source>
</evidence>